<keyword evidence="3" id="KW-1185">Reference proteome</keyword>
<evidence type="ECO:0000256" key="1">
    <source>
        <dbReference type="SAM" id="MobiDB-lite"/>
    </source>
</evidence>
<evidence type="ECO:0000313" key="3">
    <source>
        <dbReference type="Proteomes" id="UP000467379"/>
    </source>
</evidence>
<reference evidence="2 3" key="1">
    <citation type="journal article" date="2019" name="Emerg. Microbes Infect.">
        <title>Comprehensive subspecies identification of 175 nontuberculous mycobacteria species based on 7547 genomic profiles.</title>
        <authorList>
            <person name="Matsumoto Y."/>
            <person name="Kinjo T."/>
            <person name="Motooka D."/>
            <person name="Nabeya D."/>
            <person name="Jung N."/>
            <person name="Uechi K."/>
            <person name="Horii T."/>
            <person name="Iida T."/>
            <person name="Fujita J."/>
            <person name="Nakamura S."/>
        </authorList>
    </citation>
    <scope>NUCLEOTIDE SEQUENCE [LARGE SCALE GENOMIC DNA]</scope>
    <source>
        <strain evidence="2 3">JCM 12687</strain>
        <plasmid evidence="2">pJCM12687</plasmid>
    </source>
</reference>
<feature type="compositionally biased region" description="Polar residues" evidence="1">
    <location>
        <begin position="100"/>
        <end position="115"/>
    </location>
</feature>
<name>A0ABN6BDA9_9MYCO</name>
<evidence type="ECO:0000313" key="2">
    <source>
        <dbReference type="EMBL" id="BBZ14804.1"/>
    </source>
</evidence>
<dbReference type="Proteomes" id="UP000467379">
    <property type="component" value="Plasmid pJCM12687"/>
</dbReference>
<feature type="region of interest" description="Disordered" evidence="1">
    <location>
        <begin position="95"/>
        <end position="115"/>
    </location>
</feature>
<accession>A0ABN6BDA9</accession>
<proteinExistence type="predicted"/>
<geneLocation type="plasmid" evidence="2 3">
    <name>pJCM12687</name>
</geneLocation>
<gene>
    <name evidence="2" type="ORF">MBRA_49990</name>
</gene>
<keyword evidence="2" id="KW-0614">Plasmid</keyword>
<dbReference type="EMBL" id="AP022607">
    <property type="protein sequence ID" value="BBZ14804.1"/>
    <property type="molecule type" value="Genomic_DNA"/>
</dbReference>
<protein>
    <submittedName>
        <fullName evidence="2">Uncharacterized protein</fullName>
    </submittedName>
</protein>
<sequence length="115" mass="12705">MKDNGGQILLNMKPLEVMVGDHEVQGVIALDESSLVHEFRAPIVITDYEGWRLPEFVDPDLLPAGFVEAASDLRQYSVALPSWWAGLSRLPRRRSDGEWKTTQVPGSGSSVAVLM</sequence>
<organism evidence="2 3">
    <name type="scientific">Mycobacterium branderi</name>
    <dbReference type="NCBI Taxonomy" id="43348"/>
    <lineage>
        <taxon>Bacteria</taxon>
        <taxon>Bacillati</taxon>
        <taxon>Actinomycetota</taxon>
        <taxon>Actinomycetes</taxon>
        <taxon>Mycobacteriales</taxon>
        <taxon>Mycobacteriaceae</taxon>
        <taxon>Mycobacterium</taxon>
    </lineage>
</organism>